<dbReference type="Gene3D" id="3.40.630.30">
    <property type="match status" value="1"/>
</dbReference>
<keyword evidence="2" id="KW-0808">Transferase</keyword>
<proteinExistence type="predicted"/>
<dbReference type="CDD" id="cd04301">
    <property type="entry name" value="NAT_SF"/>
    <property type="match status" value="1"/>
</dbReference>
<protein>
    <submittedName>
        <fullName evidence="2">GNAT family N-acetyltransferase</fullName>
    </submittedName>
</protein>
<reference evidence="3" key="1">
    <citation type="submission" date="2017-09" db="EMBL/GenBank/DDBJ databases">
        <authorList>
            <person name="Feng G."/>
            <person name="Zhu H."/>
        </authorList>
    </citation>
    <scope>NUCLEOTIDE SEQUENCE [LARGE SCALE GENOMIC DNA]</scope>
    <source>
        <strain evidence="3">1PNM-20</strain>
    </source>
</reference>
<accession>A0A2A2SB92</accession>
<dbReference type="InterPro" id="IPR000182">
    <property type="entry name" value="GNAT_dom"/>
</dbReference>
<dbReference type="GO" id="GO:0016747">
    <property type="term" value="F:acyltransferase activity, transferring groups other than amino-acyl groups"/>
    <property type="evidence" value="ECO:0007669"/>
    <property type="project" value="InterPro"/>
</dbReference>
<dbReference type="Proteomes" id="UP000218151">
    <property type="component" value="Unassembled WGS sequence"/>
</dbReference>
<dbReference type="EMBL" id="NSLI01000005">
    <property type="protein sequence ID" value="PAX06574.1"/>
    <property type="molecule type" value="Genomic_DNA"/>
</dbReference>
<sequence length="172" mass="18528">MDFLPLAQIDPHAVERLLDRAFGPDRHARTAYKVRGPAQAIPALSLASVDGGELVGSVQCWPVLLRADDGSAHPLVMVGPVAVDPERQQGGVGRRLMTRALDAAAAHGLDRALMLIGDPEYYERFFGFSAERTARWRLPGPVERRRLLARGPDVPDVAGDLGPVLDVTAHAA</sequence>
<dbReference type="InterPro" id="IPR016181">
    <property type="entry name" value="Acyl_CoA_acyltransferase"/>
</dbReference>
<feature type="domain" description="N-acetyltransferase" evidence="1">
    <location>
        <begin position="1"/>
        <end position="149"/>
    </location>
</feature>
<dbReference type="SUPFAM" id="SSF55729">
    <property type="entry name" value="Acyl-CoA N-acyltransferases (Nat)"/>
    <property type="match status" value="1"/>
</dbReference>
<evidence type="ECO:0000313" key="3">
    <source>
        <dbReference type="Proteomes" id="UP000218151"/>
    </source>
</evidence>
<evidence type="ECO:0000313" key="2">
    <source>
        <dbReference type="EMBL" id="PAX06574.1"/>
    </source>
</evidence>
<organism evidence="2 3">
    <name type="scientific">Sphingomonas lenta</name>
    <dbReference type="NCBI Taxonomy" id="1141887"/>
    <lineage>
        <taxon>Bacteria</taxon>
        <taxon>Pseudomonadati</taxon>
        <taxon>Pseudomonadota</taxon>
        <taxon>Alphaproteobacteria</taxon>
        <taxon>Sphingomonadales</taxon>
        <taxon>Sphingomonadaceae</taxon>
        <taxon>Sphingomonas</taxon>
    </lineage>
</organism>
<gene>
    <name evidence="2" type="ORF">CKY28_15590</name>
</gene>
<dbReference type="PROSITE" id="PS51186">
    <property type="entry name" value="GNAT"/>
    <property type="match status" value="1"/>
</dbReference>
<dbReference type="OrthoDB" id="9815099at2"/>
<keyword evidence="3" id="KW-1185">Reference proteome</keyword>
<comment type="caution">
    <text evidence="2">The sequence shown here is derived from an EMBL/GenBank/DDBJ whole genome shotgun (WGS) entry which is preliminary data.</text>
</comment>
<evidence type="ECO:0000259" key="1">
    <source>
        <dbReference type="PROSITE" id="PS51186"/>
    </source>
</evidence>
<dbReference type="AlphaFoldDB" id="A0A2A2SB92"/>
<dbReference type="Pfam" id="PF00583">
    <property type="entry name" value="Acetyltransf_1"/>
    <property type="match status" value="1"/>
</dbReference>
<name>A0A2A2SB92_9SPHN</name>
<dbReference type="RefSeq" id="WP_095999319.1">
    <property type="nucleotide sequence ID" value="NZ_NSLI01000005.1"/>
</dbReference>